<dbReference type="SMART" id="SM00248">
    <property type="entry name" value="ANK"/>
    <property type="match status" value="3"/>
</dbReference>
<evidence type="ECO:0000259" key="15">
    <source>
        <dbReference type="Pfam" id="PF00520"/>
    </source>
</evidence>
<feature type="transmembrane region" description="Helical" evidence="14">
    <location>
        <begin position="386"/>
        <end position="414"/>
    </location>
</feature>
<feature type="region of interest" description="Disordered" evidence="13">
    <location>
        <begin position="551"/>
        <end position="592"/>
    </location>
</feature>
<dbReference type="OrthoDB" id="6355524at2759"/>
<dbReference type="PANTHER" id="PTHR47143">
    <property type="entry name" value="TRANSIENT RECEPTOR POTENTIAL CATION CHANNEL PROTEIN PAINLESS"/>
    <property type="match status" value="1"/>
</dbReference>
<organism evidence="16 17">
    <name type="scientific">Amphibalanus amphitrite</name>
    <name type="common">Striped barnacle</name>
    <name type="synonym">Balanus amphitrite</name>
    <dbReference type="NCBI Taxonomy" id="1232801"/>
    <lineage>
        <taxon>Eukaryota</taxon>
        <taxon>Metazoa</taxon>
        <taxon>Ecdysozoa</taxon>
        <taxon>Arthropoda</taxon>
        <taxon>Crustacea</taxon>
        <taxon>Multicrustacea</taxon>
        <taxon>Cirripedia</taxon>
        <taxon>Thoracica</taxon>
        <taxon>Thoracicalcarea</taxon>
        <taxon>Balanomorpha</taxon>
        <taxon>Balanoidea</taxon>
        <taxon>Balanidae</taxon>
        <taxon>Amphibalaninae</taxon>
        <taxon>Amphibalanus</taxon>
    </lineage>
</organism>
<dbReference type="InterPro" id="IPR002110">
    <property type="entry name" value="Ankyrin_rpt"/>
</dbReference>
<evidence type="ECO:0000313" key="17">
    <source>
        <dbReference type="Proteomes" id="UP000440578"/>
    </source>
</evidence>
<evidence type="ECO:0000256" key="9">
    <source>
        <dbReference type="ARBA" id="ARBA00023136"/>
    </source>
</evidence>
<keyword evidence="3" id="KW-0716">Sensory transduction</keyword>
<gene>
    <name evidence="16" type="primary">pyx_11</name>
    <name evidence="16" type="ORF">FJT64_005663</name>
</gene>
<keyword evidence="9 14" id="KW-0472">Membrane</keyword>
<dbReference type="SUPFAM" id="SSF48403">
    <property type="entry name" value="Ankyrin repeat"/>
    <property type="match status" value="1"/>
</dbReference>
<dbReference type="InterPro" id="IPR052076">
    <property type="entry name" value="TRP_cation_channel"/>
</dbReference>
<evidence type="ECO:0000256" key="14">
    <source>
        <dbReference type="SAM" id="Phobius"/>
    </source>
</evidence>
<dbReference type="AlphaFoldDB" id="A0A6A4W1F0"/>
<keyword evidence="4 14" id="KW-0812">Transmembrane</keyword>
<feature type="transmembrane region" description="Helical" evidence="14">
    <location>
        <begin position="421"/>
        <end position="442"/>
    </location>
</feature>
<dbReference type="EMBL" id="VIIS01001525">
    <property type="protein sequence ID" value="KAF0296922.1"/>
    <property type="molecule type" value="Genomic_DNA"/>
</dbReference>
<feature type="transmembrane region" description="Helical" evidence="14">
    <location>
        <begin position="355"/>
        <end position="374"/>
    </location>
</feature>
<sequence>MDRSATSSSLGFAPASDGTPSRPVETLAPPPTAPAADGLGRRLLEACSAGDVEAARAVLQAGAHPALLDPAGYTALHRVAAGWHSPETTVRLARLLHDWGAPLETANVRGHTPVLQAAEVGNTAALLVLAELGAACDAVDHRGNTLLHLAASSGNPQTVSAALDRLPADAVGRLNQKGLTPLQVAKNRETVRPLLGAGAQADEPTALMLLKNMPSAMPDVLDRYMTTNGQPLDSSQLEVYLDYMPFWDVERKKPAPETALLRAIVDADQNELLKHPLIETFMHVKWLQIRPFFYFNFAFFVCFALLVTAYGMLRTRQPNGRITQVVGLLTAVFTALTGVRELLQVAHGVRSYFGSVDNWLELLLLVLSTALLAVPDAQQWWVHHVAAWLMLAAWLELTLMIGRIPAVGIYIYMFVRVAQKLIGFLLVYSPLLVAFALSFYVVFGETDAYKSIPLSLIKTFVMMMGEYEYNSAFIDHSPTYLGTSHVLMVLFIVSMPIITVNLLIGLTVNDIQSVFMTAGLERLRITVIQILLIDWMVNNMLRLLQEREDRADQGEPPIPSRLEELSTGSPGAGRRRPQAAVERTLGDGDGASRVEQKLDKVLVSLSELSLRVGVLERCVAPPERHTPAL</sequence>
<keyword evidence="7 12" id="KW-0040">ANK repeat</keyword>
<proteinExistence type="predicted"/>
<feature type="transmembrane region" description="Helical" evidence="14">
    <location>
        <begin position="486"/>
        <end position="508"/>
    </location>
</feature>
<keyword evidence="10" id="KW-0325">Glycoprotein</keyword>
<evidence type="ECO:0000256" key="4">
    <source>
        <dbReference type="ARBA" id="ARBA00022692"/>
    </source>
</evidence>
<feature type="compositionally biased region" description="Polar residues" evidence="13">
    <location>
        <begin position="1"/>
        <end position="10"/>
    </location>
</feature>
<protein>
    <submittedName>
        <fullName evidence="16">Transient receptor potential channel pyrexia</fullName>
    </submittedName>
</protein>
<keyword evidence="6 14" id="KW-1133">Transmembrane helix</keyword>
<evidence type="ECO:0000256" key="8">
    <source>
        <dbReference type="ARBA" id="ARBA00023065"/>
    </source>
</evidence>
<dbReference type="Pfam" id="PF12796">
    <property type="entry name" value="Ank_2"/>
    <property type="match status" value="1"/>
</dbReference>
<evidence type="ECO:0000256" key="13">
    <source>
        <dbReference type="SAM" id="MobiDB-lite"/>
    </source>
</evidence>
<evidence type="ECO:0000256" key="11">
    <source>
        <dbReference type="ARBA" id="ARBA00023303"/>
    </source>
</evidence>
<dbReference type="Gene3D" id="1.25.40.20">
    <property type="entry name" value="Ankyrin repeat-containing domain"/>
    <property type="match status" value="1"/>
</dbReference>
<dbReference type="Proteomes" id="UP000440578">
    <property type="component" value="Unassembled WGS sequence"/>
</dbReference>
<evidence type="ECO:0000256" key="6">
    <source>
        <dbReference type="ARBA" id="ARBA00022989"/>
    </source>
</evidence>
<keyword evidence="8" id="KW-0406">Ion transport</keyword>
<evidence type="ECO:0000256" key="7">
    <source>
        <dbReference type="ARBA" id="ARBA00023043"/>
    </source>
</evidence>
<dbReference type="InterPro" id="IPR036770">
    <property type="entry name" value="Ankyrin_rpt-contain_sf"/>
</dbReference>
<feature type="repeat" description="ANK" evidence="12">
    <location>
        <begin position="109"/>
        <end position="141"/>
    </location>
</feature>
<comment type="caution">
    <text evidence="16">The sequence shown here is derived from an EMBL/GenBank/DDBJ whole genome shotgun (WGS) entry which is preliminary data.</text>
</comment>
<evidence type="ECO:0000256" key="2">
    <source>
        <dbReference type="ARBA" id="ARBA00022448"/>
    </source>
</evidence>
<comment type="subcellular location">
    <subcellularLocation>
        <location evidence="1">Membrane</location>
        <topology evidence="1">Multi-pass membrane protein</topology>
    </subcellularLocation>
</comment>
<accession>A0A6A4W1F0</accession>
<evidence type="ECO:0000256" key="5">
    <source>
        <dbReference type="ARBA" id="ARBA00022737"/>
    </source>
</evidence>
<keyword evidence="17" id="KW-1185">Reference proteome</keyword>
<evidence type="ECO:0000256" key="1">
    <source>
        <dbReference type="ARBA" id="ARBA00004141"/>
    </source>
</evidence>
<dbReference type="Pfam" id="PF00520">
    <property type="entry name" value="Ion_trans"/>
    <property type="match status" value="1"/>
</dbReference>
<evidence type="ECO:0000313" key="16">
    <source>
        <dbReference type="EMBL" id="KAF0296922.1"/>
    </source>
</evidence>
<evidence type="ECO:0000256" key="12">
    <source>
        <dbReference type="PROSITE-ProRule" id="PRU00023"/>
    </source>
</evidence>
<reference evidence="16 17" key="1">
    <citation type="submission" date="2019-07" db="EMBL/GenBank/DDBJ databases">
        <title>Draft genome assembly of a fouling barnacle, Amphibalanus amphitrite (Darwin, 1854): The first reference genome for Thecostraca.</title>
        <authorList>
            <person name="Kim W."/>
        </authorList>
    </citation>
    <scope>NUCLEOTIDE SEQUENCE [LARGE SCALE GENOMIC DNA]</scope>
    <source>
        <strain evidence="16">SNU_AA5</strain>
        <tissue evidence="16">Soma without cirri and trophi</tissue>
    </source>
</reference>
<dbReference type="GO" id="GO:0005216">
    <property type="term" value="F:monoatomic ion channel activity"/>
    <property type="evidence" value="ECO:0007669"/>
    <property type="project" value="InterPro"/>
</dbReference>
<keyword evidence="16" id="KW-0675">Receptor</keyword>
<keyword evidence="5" id="KW-0677">Repeat</keyword>
<feature type="transmembrane region" description="Helical" evidence="14">
    <location>
        <begin position="292"/>
        <end position="313"/>
    </location>
</feature>
<dbReference type="PANTHER" id="PTHR47143:SF1">
    <property type="entry name" value="ION_TRANS DOMAIN-CONTAINING PROTEIN"/>
    <property type="match status" value="1"/>
</dbReference>
<feature type="domain" description="Ion transport" evidence="15">
    <location>
        <begin position="294"/>
        <end position="513"/>
    </location>
</feature>
<evidence type="ECO:0000256" key="3">
    <source>
        <dbReference type="ARBA" id="ARBA00022606"/>
    </source>
</evidence>
<name>A0A6A4W1F0_AMPAM</name>
<dbReference type="InterPro" id="IPR005821">
    <property type="entry name" value="Ion_trans_dom"/>
</dbReference>
<feature type="region of interest" description="Disordered" evidence="13">
    <location>
        <begin position="1"/>
        <end position="37"/>
    </location>
</feature>
<keyword evidence="2" id="KW-0813">Transport</keyword>
<dbReference type="PROSITE" id="PS50088">
    <property type="entry name" value="ANK_REPEAT"/>
    <property type="match status" value="1"/>
</dbReference>
<dbReference type="GO" id="GO:0034703">
    <property type="term" value="C:cation channel complex"/>
    <property type="evidence" value="ECO:0007669"/>
    <property type="project" value="UniProtKB-ARBA"/>
</dbReference>
<evidence type="ECO:0000256" key="10">
    <source>
        <dbReference type="ARBA" id="ARBA00023180"/>
    </source>
</evidence>
<keyword evidence="11" id="KW-0407">Ion channel</keyword>